<proteinExistence type="predicted"/>
<evidence type="ECO:0000313" key="2">
    <source>
        <dbReference type="EMBL" id="OHX50627.1"/>
    </source>
</evidence>
<reference evidence="2 3" key="1">
    <citation type="submission" date="2016-07" db="EMBL/GenBank/DDBJ databases">
        <title>Bacillus oceanisediminis whole genome.</title>
        <authorList>
            <person name="Pal Y."/>
            <person name="Verma A."/>
            <person name="Mual P."/>
            <person name="Srinivasan K."/>
        </authorList>
    </citation>
    <scope>NUCLEOTIDE SEQUENCE [LARGE SCALE GENOMIC DNA]</scope>
    <source>
        <strain evidence="2 3">Bhandara28</strain>
    </source>
</reference>
<dbReference type="EMBL" id="MBRJ01000004">
    <property type="protein sequence ID" value="OHX50627.1"/>
    <property type="molecule type" value="Genomic_DNA"/>
</dbReference>
<keyword evidence="1" id="KW-0472">Membrane</keyword>
<keyword evidence="3" id="KW-1185">Reference proteome</keyword>
<feature type="transmembrane region" description="Helical" evidence="1">
    <location>
        <begin position="130"/>
        <end position="148"/>
    </location>
</feature>
<name>A0ABX3CZH7_9BACI</name>
<gene>
    <name evidence="2" type="ORF">BBV17_06295</name>
</gene>
<keyword evidence="1" id="KW-0812">Transmembrane</keyword>
<feature type="transmembrane region" description="Helical" evidence="1">
    <location>
        <begin position="31"/>
        <end position="49"/>
    </location>
</feature>
<feature type="transmembrane region" description="Helical" evidence="1">
    <location>
        <begin position="95"/>
        <end position="114"/>
    </location>
</feature>
<dbReference type="RefSeq" id="WP_071155349.1">
    <property type="nucleotide sequence ID" value="NZ_CP085392.1"/>
</dbReference>
<organism evidence="2 3">
    <name type="scientific">Cytobacillus oceanisediminis</name>
    <dbReference type="NCBI Taxonomy" id="665099"/>
    <lineage>
        <taxon>Bacteria</taxon>
        <taxon>Bacillati</taxon>
        <taxon>Bacillota</taxon>
        <taxon>Bacilli</taxon>
        <taxon>Bacillales</taxon>
        <taxon>Bacillaceae</taxon>
        <taxon>Cytobacillus</taxon>
    </lineage>
</organism>
<dbReference type="Proteomes" id="UP000180194">
    <property type="component" value="Unassembled WGS sequence"/>
</dbReference>
<sequence length="158" mass="19219">MSLRKQWILNILMVLLSWLSLPLLGSGNIKRFFPSTLLIGILEILHARIGKKKKYWAFYNKPKSNLFGEMPFDIGPFIFTSIWTLKSAYGNFRKYLFINAIIHAIFAYPFTFFAKKVRYYTLVRFNNFQFFLYFFFKAFLLYWFQYLFEEKIIFKQRK</sequence>
<evidence type="ECO:0000256" key="1">
    <source>
        <dbReference type="SAM" id="Phobius"/>
    </source>
</evidence>
<feature type="transmembrane region" description="Helical" evidence="1">
    <location>
        <begin position="7"/>
        <end position="25"/>
    </location>
</feature>
<evidence type="ECO:0000313" key="3">
    <source>
        <dbReference type="Proteomes" id="UP000180194"/>
    </source>
</evidence>
<keyword evidence="1" id="KW-1133">Transmembrane helix</keyword>
<accession>A0ABX3CZH7</accession>
<comment type="caution">
    <text evidence="2">The sequence shown here is derived from an EMBL/GenBank/DDBJ whole genome shotgun (WGS) entry which is preliminary data.</text>
</comment>
<protein>
    <submittedName>
        <fullName evidence="2">Uncharacterized protein</fullName>
    </submittedName>
</protein>